<evidence type="ECO:0000256" key="4">
    <source>
        <dbReference type="ARBA" id="ARBA00022777"/>
    </source>
</evidence>
<evidence type="ECO:0000256" key="1">
    <source>
        <dbReference type="ARBA" id="ARBA00010688"/>
    </source>
</evidence>
<keyword evidence="5" id="KW-0067">ATP-binding</keyword>
<dbReference type="GO" id="GO:0005524">
    <property type="term" value="F:ATP binding"/>
    <property type="evidence" value="ECO:0007669"/>
    <property type="project" value="UniProtKB-KW"/>
</dbReference>
<dbReference type="Proteomes" id="UP000530234">
    <property type="component" value="Unassembled WGS sequence"/>
</dbReference>
<keyword evidence="2" id="KW-0808">Transferase</keyword>
<dbReference type="AlphaFoldDB" id="A0A7W3T2F0"/>
<dbReference type="CDD" id="cd01167">
    <property type="entry name" value="bac_FRK"/>
    <property type="match status" value="1"/>
</dbReference>
<dbReference type="PROSITE" id="PS00584">
    <property type="entry name" value="PFKB_KINASES_2"/>
    <property type="match status" value="1"/>
</dbReference>
<dbReference type="EMBL" id="VKHS01000156">
    <property type="protein sequence ID" value="MBB0229692.1"/>
    <property type="molecule type" value="Genomic_DNA"/>
</dbReference>
<evidence type="ECO:0000313" key="9">
    <source>
        <dbReference type="Proteomes" id="UP000530234"/>
    </source>
</evidence>
<dbReference type="InterPro" id="IPR002173">
    <property type="entry name" value="Carboh/pur_kinase_PfkB_CS"/>
</dbReference>
<feature type="domain" description="Carbohydrate kinase PfkB" evidence="7">
    <location>
        <begin position="8"/>
        <end position="291"/>
    </location>
</feature>
<keyword evidence="9" id="KW-1185">Reference proteome</keyword>
<evidence type="ECO:0000313" key="8">
    <source>
        <dbReference type="EMBL" id="MBB0229692.1"/>
    </source>
</evidence>
<evidence type="ECO:0000259" key="7">
    <source>
        <dbReference type="Pfam" id="PF00294"/>
    </source>
</evidence>
<evidence type="ECO:0000256" key="3">
    <source>
        <dbReference type="ARBA" id="ARBA00022741"/>
    </source>
</evidence>
<dbReference type="PANTHER" id="PTHR43085">
    <property type="entry name" value="HEXOKINASE FAMILY MEMBER"/>
    <property type="match status" value="1"/>
</dbReference>
<dbReference type="GO" id="GO:0016301">
    <property type="term" value="F:kinase activity"/>
    <property type="evidence" value="ECO:0007669"/>
    <property type="project" value="UniProtKB-KW"/>
</dbReference>
<name>A0A7W3T2F0_9ACTN</name>
<dbReference type="Gene3D" id="3.40.1190.20">
    <property type="match status" value="1"/>
</dbReference>
<accession>A0A7W3T2F0</accession>
<comment type="similarity">
    <text evidence="1">Belongs to the carbohydrate kinase PfkB family.</text>
</comment>
<keyword evidence="3" id="KW-0547">Nucleotide-binding</keyword>
<keyword evidence="4 8" id="KW-0418">Kinase</keyword>
<dbReference type="InterPro" id="IPR011611">
    <property type="entry name" value="PfkB_dom"/>
</dbReference>
<reference evidence="9" key="1">
    <citation type="submission" date="2019-10" db="EMBL/GenBank/DDBJ databases">
        <title>Streptomyces sp. nov., a novel actinobacterium isolated from alkaline environment.</title>
        <authorList>
            <person name="Golinska P."/>
        </authorList>
    </citation>
    <scope>NUCLEOTIDE SEQUENCE [LARGE SCALE GENOMIC DNA]</scope>
    <source>
        <strain evidence="9">DSM 42108</strain>
    </source>
</reference>
<dbReference type="SUPFAM" id="SSF53613">
    <property type="entry name" value="Ribokinase-like"/>
    <property type="match status" value="1"/>
</dbReference>
<evidence type="ECO:0000256" key="5">
    <source>
        <dbReference type="ARBA" id="ARBA00022840"/>
    </source>
</evidence>
<dbReference type="Pfam" id="PF00294">
    <property type="entry name" value="PfkB"/>
    <property type="match status" value="1"/>
</dbReference>
<sequence>MVRRAARVTVVGESLVDLLWRKGEDQPRAVAGGSPANVAVGLRRLGREVTLVTTRGDDPPGELVRARVEEAGLDVRWMPSSGSTTVALAHLDDAGAARYEFLASWAPDELTVPADTAVIHTGSLAAVLEPGARRVLELCARQREAGVSVAADLNVRPAAQPDRERYRVAARRLASATDVLKASDEDLGWLYPGQSPERSARRLLAEGPRLVVVTLGAAGALGVAPSGTVRVTAPPVEVVDTVGAGDAFQAALLDAVARDGVPSGTAELTRVLERCARAGALTCTRAGSQPPTLEELDGPGAGGAGADAG</sequence>
<dbReference type="PANTHER" id="PTHR43085:SF1">
    <property type="entry name" value="PSEUDOURIDINE KINASE-RELATED"/>
    <property type="match status" value="1"/>
</dbReference>
<organism evidence="8 9">
    <name type="scientific">Streptomyces calidiresistens</name>
    <dbReference type="NCBI Taxonomy" id="1485586"/>
    <lineage>
        <taxon>Bacteria</taxon>
        <taxon>Bacillati</taxon>
        <taxon>Actinomycetota</taxon>
        <taxon>Actinomycetes</taxon>
        <taxon>Kitasatosporales</taxon>
        <taxon>Streptomycetaceae</taxon>
        <taxon>Streptomyces</taxon>
    </lineage>
</organism>
<feature type="region of interest" description="Disordered" evidence="6">
    <location>
        <begin position="284"/>
        <end position="309"/>
    </location>
</feature>
<protein>
    <submittedName>
        <fullName evidence="8">Carbohydrate kinase</fullName>
    </submittedName>
</protein>
<comment type="caution">
    <text evidence="8">The sequence shown here is derived from an EMBL/GenBank/DDBJ whole genome shotgun (WGS) entry which is preliminary data.</text>
</comment>
<gene>
    <name evidence="8" type="ORF">FOE67_09225</name>
</gene>
<dbReference type="InterPro" id="IPR029056">
    <property type="entry name" value="Ribokinase-like"/>
</dbReference>
<proteinExistence type="inferred from homology"/>
<evidence type="ECO:0000256" key="2">
    <source>
        <dbReference type="ARBA" id="ARBA00022679"/>
    </source>
</evidence>
<dbReference type="InterPro" id="IPR050306">
    <property type="entry name" value="PfkB_Carbo_kinase"/>
</dbReference>
<feature type="compositionally biased region" description="Gly residues" evidence="6">
    <location>
        <begin position="299"/>
        <end position="309"/>
    </location>
</feature>
<dbReference type="PROSITE" id="PS00583">
    <property type="entry name" value="PFKB_KINASES_1"/>
    <property type="match status" value="1"/>
</dbReference>
<evidence type="ECO:0000256" key="6">
    <source>
        <dbReference type="SAM" id="MobiDB-lite"/>
    </source>
</evidence>